<comment type="caution">
    <text evidence="5">The sequence shown here is derived from an EMBL/GenBank/DDBJ whole genome shotgun (WGS) entry which is preliminary data.</text>
</comment>
<organism evidence="5 6">
    <name type="scientific">Georgenia halotolerans</name>
    <dbReference type="NCBI Taxonomy" id="3028317"/>
    <lineage>
        <taxon>Bacteria</taxon>
        <taxon>Bacillati</taxon>
        <taxon>Actinomycetota</taxon>
        <taxon>Actinomycetes</taxon>
        <taxon>Micrococcales</taxon>
        <taxon>Bogoriellaceae</taxon>
        <taxon>Georgenia</taxon>
    </lineage>
</organism>
<feature type="compositionally biased region" description="Basic residues" evidence="2">
    <location>
        <begin position="47"/>
        <end position="57"/>
    </location>
</feature>
<keyword evidence="6" id="KW-1185">Reference proteome</keyword>
<dbReference type="NCBIfam" id="TIGR00350">
    <property type="entry name" value="lytR_cpsA_psr"/>
    <property type="match status" value="1"/>
</dbReference>
<feature type="transmembrane region" description="Helical" evidence="3">
    <location>
        <begin position="60"/>
        <end position="80"/>
    </location>
</feature>
<evidence type="ECO:0000313" key="6">
    <source>
        <dbReference type="Proteomes" id="UP001165561"/>
    </source>
</evidence>
<accession>A0ABT5TVC6</accession>
<protein>
    <submittedName>
        <fullName evidence="5">LCP family protein</fullName>
    </submittedName>
</protein>
<evidence type="ECO:0000313" key="5">
    <source>
        <dbReference type="EMBL" id="MDD9206010.1"/>
    </source>
</evidence>
<keyword evidence="3" id="KW-0812">Transmembrane</keyword>
<dbReference type="Gene3D" id="3.40.630.190">
    <property type="entry name" value="LCP protein"/>
    <property type="match status" value="1"/>
</dbReference>
<comment type="similarity">
    <text evidence="1">Belongs to the LytR/CpsA/Psr (LCP) family.</text>
</comment>
<evidence type="ECO:0000256" key="2">
    <source>
        <dbReference type="SAM" id="MobiDB-lite"/>
    </source>
</evidence>
<dbReference type="InterPro" id="IPR050922">
    <property type="entry name" value="LytR/CpsA/Psr_CW_biosynth"/>
</dbReference>
<dbReference type="EMBL" id="JARACI010000747">
    <property type="protein sequence ID" value="MDD9206010.1"/>
    <property type="molecule type" value="Genomic_DNA"/>
</dbReference>
<sequence length="279" mass="29877">MSFTNRRAKRLRQRRAEHHAPPVPEYPLPDGEVSAEDGGSRDDVPRHSRRGRRTHKRGRAVAVVTVGVLAFAGSAAGIAFTDIQQNIDRHDIGDMLGRNRPDVVDASPADPASGEALNVLVIGSDQRDADDPDSESVDGMRSDTTMIAHVSADRDRVDVVSIPRDTLVDIPSCILPNGRTTAPESGTIFNSAFTLGGQTGDVGAAAACTINTVEELTDVFIDDFVVVDFNGFTTMIEALDGVPMAIEQPIDDPQAHLQLAAGCQLLDAEEALGYARVRK</sequence>
<dbReference type="InterPro" id="IPR004474">
    <property type="entry name" value="LytR_CpsA_psr"/>
</dbReference>
<name>A0ABT5TVC6_9MICO</name>
<keyword evidence="3" id="KW-0472">Membrane</keyword>
<feature type="region of interest" description="Disordered" evidence="2">
    <location>
        <begin position="1"/>
        <end position="57"/>
    </location>
</feature>
<dbReference type="PANTHER" id="PTHR33392">
    <property type="entry name" value="POLYISOPRENYL-TEICHOIC ACID--PEPTIDOGLYCAN TEICHOIC ACID TRANSFERASE TAGU"/>
    <property type="match status" value="1"/>
</dbReference>
<dbReference type="Pfam" id="PF03816">
    <property type="entry name" value="LytR_cpsA_psr"/>
    <property type="match status" value="1"/>
</dbReference>
<feature type="domain" description="Cell envelope-related transcriptional attenuator" evidence="4">
    <location>
        <begin position="141"/>
        <end position="279"/>
    </location>
</feature>
<evidence type="ECO:0000256" key="3">
    <source>
        <dbReference type="SAM" id="Phobius"/>
    </source>
</evidence>
<proteinExistence type="inferred from homology"/>
<reference evidence="5" key="1">
    <citation type="submission" date="2023-02" db="EMBL/GenBank/DDBJ databases">
        <title>Georgenia sp.10Sc9-8, isolated from a soil sample collected from the Taklamakan desert.</title>
        <authorList>
            <person name="Liu S."/>
        </authorList>
    </citation>
    <scope>NUCLEOTIDE SEQUENCE</scope>
    <source>
        <strain evidence="5">10Sc9-8</strain>
    </source>
</reference>
<dbReference type="PANTHER" id="PTHR33392:SF6">
    <property type="entry name" value="POLYISOPRENYL-TEICHOIC ACID--PEPTIDOGLYCAN TEICHOIC ACID TRANSFERASE TAGU"/>
    <property type="match status" value="1"/>
</dbReference>
<feature type="non-terminal residue" evidence="5">
    <location>
        <position position="279"/>
    </location>
</feature>
<dbReference type="Proteomes" id="UP001165561">
    <property type="component" value="Unassembled WGS sequence"/>
</dbReference>
<evidence type="ECO:0000259" key="4">
    <source>
        <dbReference type="Pfam" id="PF03816"/>
    </source>
</evidence>
<feature type="compositionally biased region" description="Basic residues" evidence="2">
    <location>
        <begin position="1"/>
        <end position="17"/>
    </location>
</feature>
<evidence type="ECO:0000256" key="1">
    <source>
        <dbReference type="ARBA" id="ARBA00006068"/>
    </source>
</evidence>
<gene>
    <name evidence="5" type="ORF">PU560_05935</name>
</gene>
<keyword evidence="3" id="KW-1133">Transmembrane helix</keyword>